<name>A0A2Z7AIX5_9LAMI</name>
<organism evidence="1 2">
    <name type="scientific">Dorcoceras hygrometricum</name>
    <dbReference type="NCBI Taxonomy" id="472368"/>
    <lineage>
        <taxon>Eukaryota</taxon>
        <taxon>Viridiplantae</taxon>
        <taxon>Streptophyta</taxon>
        <taxon>Embryophyta</taxon>
        <taxon>Tracheophyta</taxon>
        <taxon>Spermatophyta</taxon>
        <taxon>Magnoliopsida</taxon>
        <taxon>eudicotyledons</taxon>
        <taxon>Gunneridae</taxon>
        <taxon>Pentapetalae</taxon>
        <taxon>asterids</taxon>
        <taxon>lamiids</taxon>
        <taxon>Lamiales</taxon>
        <taxon>Gesneriaceae</taxon>
        <taxon>Didymocarpoideae</taxon>
        <taxon>Trichosporeae</taxon>
        <taxon>Loxocarpinae</taxon>
        <taxon>Dorcoceras</taxon>
    </lineage>
</organism>
<gene>
    <name evidence="1" type="ORF">F511_02889</name>
</gene>
<sequence>MEKVGGFKLLAYANHKPIQSRIYVYIIYMDRAEGSIGQQLNLPTSILYWTSRSSALQL</sequence>
<evidence type="ECO:0000313" key="2">
    <source>
        <dbReference type="Proteomes" id="UP000250235"/>
    </source>
</evidence>
<accession>A0A2Z7AIX5</accession>
<evidence type="ECO:0000313" key="1">
    <source>
        <dbReference type="EMBL" id="KZV21731.1"/>
    </source>
</evidence>
<keyword evidence="2" id="KW-1185">Reference proteome</keyword>
<dbReference type="Proteomes" id="UP000250235">
    <property type="component" value="Unassembled WGS sequence"/>
</dbReference>
<protein>
    <submittedName>
        <fullName evidence="1">Uncharacterized protein</fullName>
    </submittedName>
</protein>
<dbReference type="EMBL" id="KV014877">
    <property type="protein sequence ID" value="KZV21731.1"/>
    <property type="molecule type" value="Genomic_DNA"/>
</dbReference>
<reference evidence="1 2" key="1">
    <citation type="journal article" date="2015" name="Proc. Natl. Acad. Sci. U.S.A.">
        <title>The resurrection genome of Boea hygrometrica: A blueprint for survival of dehydration.</title>
        <authorList>
            <person name="Xiao L."/>
            <person name="Yang G."/>
            <person name="Zhang L."/>
            <person name="Yang X."/>
            <person name="Zhao S."/>
            <person name="Ji Z."/>
            <person name="Zhou Q."/>
            <person name="Hu M."/>
            <person name="Wang Y."/>
            <person name="Chen M."/>
            <person name="Xu Y."/>
            <person name="Jin H."/>
            <person name="Xiao X."/>
            <person name="Hu G."/>
            <person name="Bao F."/>
            <person name="Hu Y."/>
            <person name="Wan P."/>
            <person name="Li L."/>
            <person name="Deng X."/>
            <person name="Kuang T."/>
            <person name="Xiang C."/>
            <person name="Zhu J.K."/>
            <person name="Oliver M.J."/>
            <person name="He Y."/>
        </authorList>
    </citation>
    <scope>NUCLEOTIDE SEQUENCE [LARGE SCALE GENOMIC DNA]</scope>
    <source>
        <strain evidence="2">cv. XS01</strain>
    </source>
</reference>
<proteinExistence type="predicted"/>
<dbReference type="AlphaFoldDB" id="A0A2Z7AIX5"/>